<protein>
    <submittedName>
        <fullName evidence="1">Uncharacterized protein</fullName>
    </submittedName>
</protein>
<sequence>MPRWESAPEADNNIVSITQFVILVHYGCWQQSLYSHPPTAKFLTAGGGKVHRKLTTPYPISHFGPLRVVAAVALLPPPTAKFLTAGG</sequence>
<name>A0A8B6FM70_MYTGA</name>
<proteinExistence type="predicted"/>
<accession>A0A8B6FM70</accession>
<dbReference type="AlphaFoldDB" id="A0A8B6FM70"/>
<comment type="caution">
    <text evidence="1">The sequence shown here is derived from an EMBL/GenBank/DDBJ whole genome shotgun (WGS) entry which is preliminary data.</text>
</comment>
<organism evidence="1 2">
    <name type="scientific">Mytilus galloprovincialis</name>
    <name type="common">Mediterranean mussel</name>
    <dbReference type="NCBI Taxonomy" id="29158"/>
    <lineage>
        <taxon>Eukaryota</taxon>
        <taxon>Metazoa</taxon>
        <taxon>Spiralia</taxon>
        <taxon>Lophotrochozoa</taxon>
        <taxon>Mollusca</taxon>
        <taxon>Bivalvia</taxon>
        <taxon>Autobranchia</taxon>
        <taxon>Pteriomorphia</taxon>
        <taxon>Mytilida</taxon>
        <taxon>Mytiloidea</taxon>
        <taxon>Mytilidae</taxon>
        <taxon>Mytilinae</taxon>
        <taxon>Mytilus</taxon>
    </lineage>
</organism>
<gene>
    <name evidence="1" type="ORF">MGAL_10B078205</name>
</gene>
<dbReference type="EMBL" id="UYJE01006991">
    <property type="protein sequence ID" value="VDI50757.1"/>
    <property type="molecule type" value="Genomic_DNA"/>
</dbReference>
<keyword evidence="2" id="KW-1185">Reference proteome</keyword>
<reference evidence="1" key="1">
    <citation type="submission" date="2018-11" db="EMBL/GenBank/DDBJ databases">
        <authorList>
            <person name="Alioto T."/>
            <person name="Alioto T."/>
        </authorList>
    </citation>
    <scope>NUCLEOTIDE SEQUENCE</scope>
</reference>
<dbReference type="Proteomes" id="UP000596742">
    <property type="component" value="Unassembled WGS sequence"/>
</dbReference>
<evidence type="ECO:0000313" key="1">
    <source>
        <dbReference type="EMBL" id="VDI50757.1"/>
    </source>
</evidence>
<evidence type="ECO:0000313" key="2">
    <source>
        <dbReference type="Proteomes" id="UP000596742"/>
    </source>
</evidence>